<sequence length="42" mass="4733">MSYSRVIVSLATLAPLTTITRTIFFIDKILFLCSKKTVHTMA</sequence>
<protein>
    <submittedName>
        <fullName evidence="1">Uncharacterized protein</fullName>
    </submittedName>
</protein>
<organism evidence="1">
    <name type="scientific">Salmonella phage vB_SEnST11_KE22</name>
    <dbReference type="NCBI Taxonomy" id="3161173"/>
    <lineage>
        <taxon>Viruses</taxon>
        <taxon>Duplodnaviria</taxon>
        <taxon>Heunggongvirae</taxon>
        <taxon>Uroviricota</taxon>
        <taxon>Caudoviricetes</taxon>
        <taxon>Vequintavirinae</taxon>
        <taxon>Seunavirus</taxon>
    </lineage>
</organism>
<evidence type="ECO:0000313" key="1">
    <source>
        <dbReference type="EMBL" id="XCH40230.1"/>
    </source>
</evidence>
<name>A0AAU8GGU9_9CAUD</name>
<dbReference type="EMBL" id="PP856721">
    <property type="protein sequence ID" value="XCH40230.1"/>
    <property type="molecule type" value="Genomic_DNA"/>
</dbReference>
<gene>
    <name evidence="1" type="ORF">NDDWPVAN_CDS0104</name>
</gene>
<reference evidence="1" key="1">
    <citation type="submission" date="2024-05" db="EMBL/GenBank/DDBJ databases">
        <authorList>
            <person name="Mugo M.M."/>
            <person name="Musyoki A.M."/>
            <person name="Makumi A.M."/>
            <person name="Mutai I."/>
            <person name="Drechsel O."/>
            <person name="Kering K.K."/>
            <person name="Muturi P."/>
            <person name="Mbae C.K."/>
            <person name="Kariuki S.M."/>
        </authorList>
    </citation>
    <scope>NUCLEOTIDE SEQUENCE</scope>
</reference>
<accession>A0AAU8GGU9</accession>
<proteinExistence type="predicted"/>